<organism evidence="2 3">
    <name type="scientific">Streptococcus suis</name>
    <dbReference type="NCBI Taxonomy" id="1307"/>
    <lineage>
        <taxon>Bacteria</taxon>
        <taxon>Bacillati</taxon>
        <taxon>Bacillota</taxon>
        <taxon>Bacilli</taxon>
        <taxon>Lactobacillales</taxon>
        <taxon>Streptococcaceae</taxon>
        <taxon>Streptococcus</taxon>
    </lineage>
</organism>
<sequence length="737" mass="81396">MARISVSNLSGLSNFGSSISRFSDNYRSAIGSTYRSFQMKVDGEQAEAISAFLGKLNQVQATVFDTYPTVLDSYAQAISHYEDRLRGLGFQTKAWTDDAGASSVSGKLTGEQIDHIQEVKNKLQSAMNQASDALDISDFSLNGKVSGMEANLMEAGRRRTEMDQRLQEAYESFMRDLDVVIQNFESLKGPLANAQSVIQIPVASITTAIQNGSLAAGEVVPYLDAVTSKTDAQALEAIIGPYPGDVMAVNPNAISDSMYSVVAEEINQWTAQGEVAKLNHLTVAMSVNDVGQNDIFTNRILIVEDIKAVTLLNQMHQLYQNKPVYPDGGSAKEIADYQAQMALYEIEMEAYEHQLETLNKGTGLVNSLQFLRIGISKEKKDFGVEDAPDIHDYTQIGAKISIDKGDGITFEVHRNHLNSIYGTPTIQMWNNMGQRKSEEYISSLGESRLSSLGGEVDQRLFELKQERIEAKKELTSNTIESIVKGTISLHPYGAMALQGAEALASLSGMDKADAASKGKAFADSSYEKIKELYKNKTGQDLEPETIQKYSQVTSKGLDVAIEILGHQQQFEQLMGELDKKGDEATKDFLKLLFDQGGWSISTDTDDPFGQLASEGQNGSVYPSKSVTSTSSYYDFNAYQRLREFDDHGLTKFAEEQKVEIEDLSDKLTTNDPELRAYLLGQETYLDPQTQTERPVDLSLATMSADQVAEFRDSVKEIGKGNLEPLNKYMETHYGNNR</sequence>
<keyword evidence="1" id="KW-0175">Coiled coil</keyword>
<accession>A0A123U1E0</accession>
<reference evidence="2 3" key="1">
    <citation type="submission" date="2016-02" db="EMBL/GenBank/DDBJ databases">
        <authorList>
            <consortium name="Pathogen Informatics"/>
        </authorList>
    </citation>
    <scope>NUCLEOTIDE SEQUENCE [LARGE SCALE GENOMIC DNA]</scope>
    <source>
        <strain evidence="2 3">LSS78</strain>
    </source>
</reference>
<dbReference type="RefSeq" id="WP_044682969.1">
    <property type="nucleotide sequence ID" value="NZ_CEHN01000120.1"/>
</dbReference>
<protein>
    <recommendedName>
        <fullName evidence="4">LXG domain-containing protein</fullName>
    </recommendedName>
</protein>
<evidence type="ECO:0000313" key="3">
    <source>
        <dbReference type="Proteomes" id="UP000074356"/>
    </source>
</evidence>
<evidence type="ECO:0000313" key="2">
    <source>
        <dbReference type="EMBL" id="CYV89077.1"/>
    </source>
</evidence>
<dbReference type="AlphaFoldDB" id="A0A123U1E0"/>
<evidence type="ECO:0000256" key="1">
    <source>
        <dbReference type="SAM" id="Coils"/>
    </source>
</evidence>
<feature type="coiled-coil region" evidence="1">
    <location>
        <begin position="334"/>
        <end position="361"/>
    </location>
</feature>
<dbReference type="EMBL" id="FIIB01000028">
    <property type="protein sequence ID" value="CYV89077.1"/>
    <property type="molecule type" value="Genomic_DNA"/>
</dbReference>
<name>A0A123U1E0_STRSU</name>
<proteinExistence type="predicted"/>
<evidence type="ECO:0008006" key="4">
    <source>
        <dbReference type="Google" id="ProtNLM"/>
    </source>
</evidence>
<dbReference type="Proteomes" id="UP000074356">
    <property type="component" value="Unassembled WGS sequence"/>
</dbReference>
<gene>
    <name evidence="2" type="ORF">ERS132440_02054</name>
</gene>